<feature type="region of interest" description="Disordered" evidence="2">
    <location>
        <begin position="123"/>
        <end position="148"/>
    </location>
</feature>
<keyword evidence="1" id="KW-0175">Coiled coil</keyword>
<protein>
    <submittedName>
        <fullName evidence="3">Uncharacterized protein</fullName>
    </submittedName>
</protein>
<dbReference type="Proteomes" id="UP001153069">
    <property type="component" value="Unassembled WGS sequence"/>
</dbReference>
<sequence length="340" mass="36520">MASNVSGLAAAIRGATESETFDLAGQNVATISTNIRNAFSEPFPLDKMIRITFVTGGGKLARGKYDADAAKAVTSTLRELGFDDDKGASAVLECAKLFKLQHDTGKNLKTVVVFPAVVGPSAASSGAEEGMQNLSVNGGGGSLLPESSPEGSIAFSSMTVFERMVASKCQTWTQKKGCNLAMGSIKTTLEEVEGKLMTGTTLTDPEQSFYDSVSMSALEEKQAFVKAQMAKQVEDGKLTAPERNQLLEQVAERLANLNKEKEEAEAAGKAKRGQQLSNMIAKAEERKSKLEKIVAKSPPPLKHEAEIGKLRKELEPLLDVHPRAACCPSKKLKRWDGKRK</sequence>
<dbReference type="EMBL" id="CAICTM010000863">
    <property type="protein sequence ID" value="CAB9517534.1"/>
    <property type="molecule type" value="Genomic_DNA"/>
</dbReference>
<accession>A0A9N8EFD1</accession>
<feature type="coiled-coil region" evidence="1">
    <location>
        <begin position="243"/>
        <end position="293"/>
    </location>
</feature>
<proteinExistence type="predicted"/>
<evidence type="ECO:0000313" key="4">
    <source>
        <dbReference type="Proteomes" id="UP001153069"/>
    </source>
</evidence>
<organism evidence="3 4">
    <name type="scientific">Seminavis robusta</name>
    <dbReference type="NCBI Taxonomy" id="568900"/>
    <lineage>
        <taxon>Eukaryota</taxon>
        <taxon>Sar</taxon>
        <taxon>Stramenopiles</taxon>
        <taxon>Ochrophyta</taxon>
        <taxon>Bacillariophyta</taxon>
        <taxon>Bacillariophyceae</taxon>
        <taxon>Bacillariophycidae</taxon>
        <taxon>Naviculales</taxon>
        <taxon>Naviculaceae</taxon>
        <taxon>Seminavis</taxon>
    </lineage>
</organism>
<evidence type="ECO:0000256" key="2">
    <source>
        <dbReference type="SAM" id="MobiDB-lite"/>
    </source>
</evidence>
<reference evidence="3" key="1">
    <citation type="submission" date="2020-06" db="EMBL/GenBank/DDBJ databases">
        <authorList>
            <consortium name="Plant Systems Biology data submission"/>
        </authorList>
    </citation>
    <scope>NUCLEOTIDE SEQUENCE</scope>
    <source>
        <strain evidence="3">D6</strain>
    </source>
</reference>
<keyword evidence="4" id="KW-1185">Reference proteome</keyword>
<gene>
    <name evidence="3" type="ORF">SEMRO_864_G212570.1</name>
</gene>
<dbReference type="OrthoDB" id="496479at2759"/>
<name>A0A9N8EFD1_9STRA</name>
<evidence type="ECO:0000256" key="1">
    <source>
        <dbReference type="SAM" id="Coils"/>
    </source>
</evidence>
<comment type="caution">
    <text evidence="3">The sequence shown here is derived from an EMBL/GenBank/DDBJ whole genome shotgun (WGS) entry which is preliminary data.</text>
</comment>
<evidence type="ECO:0000313" key="3">
    <source>
        <dbReference type="EMBL" id="CAB9517534.1"/>
    </source>
</evidence>
<dbReference type="AlphaFoldDB" id="A0A9N8EFD1"/>